<dbReference type="GO" id="GO:0071222">
    <property type="term" value="P:cellular response to lipopolysaccharide"/>
    <property type="evidence" value="ECO:0000318"/>
    <property type="project" value="GO_Central"/>
</dbReference>
<feature type="transmembrane region" description="Helical" evidence="14">
    <location>
        <begin position="261"/>
        <end position="284"/>
    </location>
</feature>
<evidence type="ECO:0000256" key="3">
    <source>
        <dbReference type="ARBA" id="ARBA00022692"/>
    </source>
</evidence>
<dbReference type="Pfam" id="PF08205">
    <property type="entry name" value="C2-set_2"/>
    <property type="match status" value="1"/>
</dbReference>
<dbReference type="Gene3D" id="2.60.40.10">
    <property type="entry name" value="Immunoglobulins"/>
    <property type="match status" value="2"/>
</dbReference>
<organism evidence="16 17">
    <name type="scientific">Equus caballus</name>
    <name type="common">Horse</name>
    <dbReference type="NCBI Taxonomy" id="9796"/>
    <lineage>
        <taxon>Eukaryota</taxon>
        <taxon>Metazoa</taxon>
        <taxon>Chordata</taxon>
        <taxon>Craniata</taxon>
        <taxon>Vertebrata</taxon>
        <taxon>Euteleostomi</taxon>
        <taxon>Mammalia</taxon>
        <taxon>Eutheria</taxon>
        <taxon>Laurasiatheria</taxon>
        <taxon>Perissodactyla</taxon>
        <taxon>Equidae</taxon>
        <taxon>Equus</taxon>
    </lineage>
</organism>
<evidence type="ECO:0000259" key="15">
    <source>
        <dbReference type="PROSITE" id="PS50835"/>
    </source>
</evidence>
<dbReference type="GO" id="GO:0042102">
    <property type="term" value="P:positive regulation of T cell proliferation"/>
    <property type="evidence" value="ECO:0000318"/>
    <property type="project" value="GO_Central"/>
</dbReference>
<gene>
    <name evidence="16" type="primary">CD80</name>
</gene>
<dbReference type="InterPro" id="IPR051713">
    <property type="entry name" value="T-cell_Activation_Regulation"/>
</dbReference>
<dbReference type="GO" id="GO:0006955">
    <property type="term" value="P:immune response"/>
    <property type="evidence" value="ECO:0000318"/>
    <property type="project" value="GO_Central"/>
</dbReference>
<dbReference type="GO" id="GO:0042130">
    <property type="term" value="P:negative regulation of T cell proliferation"/>
    <property type="evidence" value="ECO:0000318"/>
    <property type="project" value="GO_Central"/>
</dbReference>
<dbReference type="InterPro" id="IPR037676">
    <property type="entry name" value="CD80_IgC"/>
</dbReference>
<evidence type="ECO:0000256" key="12">
    <source>
        <dbReference type="ARBA" id="ARBA00079216"/>
    </source>
</evidence>
<keyword evidence="3 14" id="KW-0812">Transmembrane</keyword>
<dbReference type="InterPro" id="IPR013162">
    <property type="entry name" value="CD80_C2-set"/>
</dbReference>
<evidence type="ECO:0000256" key="7">
    <source>
        <dbReference type="ARBA" id="ARBA00023157"/>
    </source>
</evidence>
<proteinExistence type="predicted"/>
<dbReference type="PROSITE" id="PS50835">
    <property type="entry name" value="IG_LIKE"/>
    <property type="match status" value="2"/>
</dbReference>
<keyword evidence="17" id="KW-1185">Reference proteome</keyword>
<evidence type="ECO:0000256" key="5">
    <source>
        <dbReference type="ARBA" id="ARBA00022989"/>
    </source>
</evidence>
<evidence type="ECO:0000256" key="8">
    <source>
        <dbReference type="ARBA" id="ARBA00023170"/>
    </source>
</evidence>
<dbReference type="GO" id="GO:0007166">
    <property type="term" value="P:cell surface receptor signaling pathway"/>
    <property type="evidence" value="ECO:0000318"/>
    <property type="project" value="GO_Central"/>
</dbReference>
<evidence type="ECO:0000256" key="1">
    <source>
        <dbReference type="ARBA" id="ARBA00004251"/>
    </source>
</evidence>
<name>A0A9L0SYD5_HORSE</name>
<evidence type="ECO:0000256" key="14">
    <source>
        <dbReference type="SAM" id="Phobius"/>
    </source>
</evidence>
<dbReference type="CDD" id="cd16083">
    <property type="entry name" value="IgC1_CD80"/>
    <property type="match status" value="1"/>
</dbReference>
<accession>A0A9L0SYD5</accession>
<keyword evidence="10" id="KW-0393">Immunoglobulin domain</keyword>
<dbReference type="FunFam" id="2.60.40.10:FF:001077">
    <property type="entry name" value="T-lymphocyte activation antigen CD80"/>
    <property type="match status" value="1"/>
</dbReference>
<reference evidence="16" key="2">
    <citation type="submission" date="2025-08" db="UniProtKB">
        <authorList>
            <consortium name="Ensembl"/>
        </authorList>
    </citation>
    <scope>IDENTIFICATION</scope>
    <source>
        <strain evidence="16">Thoroughbred</strain>
    </source>
</reference>
<dbReference type="InterPro" id="IPR013106">
    <property type="entry name" value="Ig_V-set"/>
</dbReference>
<keyword evidence="6 14" id="KW-0472">Membrane</keyword>
<keyword evidence="7" id="KW-1015">Disulfide bond</keyword>
<evidence type="ECO:0000256" key="9">
    <source>
        <dbReference type="ARBA" id="ARBA00023180"/>
    </source>
</evidence>
<feature type="domain" description="Ig-like" evidence="15">
    <location>
        <begin position="159"/>
        <end position="240"/>
    </location>
</feature>
<dbReference type="Ensembl" id="ENSECAT00000111602.1">
    <property type="protein sequence ID" value="ENSECAP00000079878.1"/>
    <property type="gene ID" value="ENSECAG00000002211.4"/>
</dbReference>
<dbReference type="FunFam" id="2.60.40.10:FF:000910">
    <property type="entry name" value="T-lymphocyte activation antigen CD80"/>
    <property type="match status" value="1"/>
</dbReference>
<dbReference type="PANTHER" id="PTHR25466">
    <property type="entry name" value="T-LYMPHOCYTE ACTIVATION ANTIGEN"/>
    <property type="match status" value="1"/>
</dbReference>
<evidence type="ECO:0000256" key="6">
    <source>
        <dbReference type="ARBA" id="ARBA00023136"/>
    </source>
</evidence>
<dbReference type="GO" id="GO:0015026">
    <property type="term" value="F:coreceptor activity"/>
    <property type="evidence" value="ECO:0007669"/>
    <property type="project" value="InterPro"/>
</dbReference>
<reference evidence="16" key="3">
    <citation type="submission" date="2025-09" db="UniProtKB">
        <authorList>
            <consortium name="Ensembl"/>
        </authorList>
    </citation>
    <scope>IDENTIFICATION</scope>
    <source>
        <strain evidence="16">Thoroughbred</strain>
    </source>
</reference>
<keyword evidence="4" id="KW-0732">Signal</keyword>
<dbReference type="InterPro" id="IPR007110">
    <property type="entry name" value="Ig-like_dom"/>
</dbReference>
<keyword evidence="9" id="KW-0325">Glycoprotein</keyword>
<evidence type="ECO:0000256" key="11">
    <source>
        <dbReference type="ARBA" id="ARBA00074080"/>
    </source>
</evidence>
<dbReference type="PANTHER" id="PTHR25466:SF4">
    <property type="entry name" value="T-LYMPHOCYTE ACTIVATION ANTIGEN CD80"/>
    <property type="match status" value="1"/>
</dbReference>
<dbReference type="AlphaFoldDB" id="A0A9L0SYD5"/>
<evidence type="ECO:0000313" key="16">
    <source>
        <dbReference type="Ensembl" id="ENSECAP00000079878.1"/>
    </source>
</evidence>
<dbReference type="InterPro" id="IPR013783">
    <property type="entry name" value="Ig-like_fold"/>
</dbReference>
<keyword evidence="8" id="KW-0675">Receptor</keyword>
<evidence type="ECO:0000313" key="17">
    <source>
        <dbReference type="Proteomes" id="UP000002281"/>
    </source>
</evidence>
<dbReference type="GO" id="GO:0009897">
    <property type="term" value="C:external side of plasma membrane"/>
    <property type="evidence" value="ECO:0000318"/>
    <property type="project" value="GO_Central"/>
</dbReference>
<feature type="region of interest" description="Disordered" evidence="13">
    <location>
        <begin position="1"/>
        <end position="24"/>
    </location>
</feature>
<feature type="region of interest" description="Disordered" evidence="13">
    <location>
        <begin position="290"/>
        <end position="319"/>
    </location>
</feature>
<dbReference type="SUPFAM" id="SSF48726">
    <property type="entry name" value="Immunoglobulin"/>
    <property type="match status" value="2"/>
</dbReference>
<dbReference type="GO" id="GO:0031295">
    <property type="term" value="P:T cell costimulation"/>
    <property type="evidence" value="ECO:0000318"/>
    <property type="project" value="GO_Central"/>
</dbReference>
<feature type="compositionally biased region" description="Low complexity" evidence="13">
    <location>
        <begin position="308"/>
        <end position="319"/>
    </location>
</feature>
<dbReference type="InterPro" id="IPR042711">
    <property type="entry name" value="CD80_IgV"/>
</dbReference>
<evidence type="ECO:0000256" key="10">
    <source>
        <dbReference type="ARBA" id="ARBA00023319"/>
    </source>
</evidence>
<keyword evidence="5 14" id="KW-1133">Transmembrane helix</keyword>
<evidence type="ECO:0000256" key="4">
    <source>
        <dbReference type="ARBA" id="ARBA00022729"/>
    </source>
</evidence>
<dbReference type="CDD" id="cd16086">
    <property type="entry name" value="IgV_CD80"/>
    <property type="match status" value="1"/>
</dbReference>
<dbReference type="InterPro" id="IPR036179">
    <property type="entry name" value="Ig-like_dom_sf"/>
</dbReference>
<evidence type="ECO:0000256" key="2">
    <source>
        <dbReference type="ARBA" id="ARBA00022475"/>
    </source>
</evidence>
<evidence type="ECO:0000256" key="13">
    <source>
        <dbReference type="SAM" id="MobiDB-lite"/>
    </source>
</evidence>
<dbReference type="GeneTree" id="ENSGT00940000162632"/>
<dbReference type="Proteomes" id="UP000002281">
    <property type="component" value="Chromosome 19"/>
</dbReference>
<keyword evidence="2" id="KW-1003">Cell membrane</keyword>
<feature type="domain" description="Ig-like" evidence="15">
    <location>
        <begin position="62"/>
        <end position="146"/>
    </location>
</feature>
<comment type="subcellular location">
    <subcellularLocation>
        <location evidence="1">Cell membrane</location>
        <topology evidence="1">Single-pass type I membrane protein</topology>
    </subcellularLocation>
</comment>
<sequence>MKQGKSSEAPGPGCKSPRPGKGRTRLGCTAGAGVMVKDGWSFINSANGIIQVTKTVREIAILSCEYNISTDELTSVRIYWQKDREMVLAVMSGKVQVWPKYENRTFTDITNNLSIVILALRLSDNGTYTCVIQKSERGSFRLEHLTSVMLLVRANFPVPTIAEVGNPSLNIKRINCSTSGGFPEPHLSWLENGTEVNAINTTVFQDPETELYTISSELDFNMTNNHSFVCLVKYGDLTVSQTFKWQIQPKLDDSPTNQSPLLTIIITVSLIGTFVIAAVIWQRLQACRPAPRRRERSNEGNMEMEWLSSNSSGSAKASG</sequence>
<dbReference type="Pfam" id="PF07686">
    <property type="entry name" value="V-set"/>
    <property type="match status" value="1"/>
</dbReference>
<reference evidence="16 17" key="1">
    <citation type="journal article" date="2009" name="Science">
        <title>Genome sequence, comparative analysis, and population genetics of the domestic horse.</title>
        <authorList>
            <consortium name="Broad Institute Genome Sequencing Platform"/>
            <consortium name="Broad Institute Whole Genome Assembly Team"/>
            <person name="Wade C.M."/>
            <person name="Giulotto E."/>
            <person name="Sigurdsson S."/>
            <person name="Zoli M."/>
            <person name="Gnerre S."/>
            <person name="Imsland F."/>
            <person name="Lear T.L."/>
            <person name="Adelson D.L."/>
            <person name="Bailey E."/>
            <person name="Bellone R.R."/>
            <person name="Bloecker H."/>
            <person name="Distl O."/>
            <person name="Edgar R.C."/>
            <person name="Garber M."/>
            <person name="Leeb T."/>
            <person name="Mauceli E."/>
            <person name="MacLeod J.N."/>
            <person name="Penedo M.C.T."/>
            <person name="Raison J.M."/>
            <person name="Sharpe T."/>
            <person name="Vogel J."/>
            <person name="Andersson L."/>
            <person name="Antczak D.F."/>
            <person name="Biagi T."/>
            <person name="Binns M.M."/>
            <person name="Chowdhary B.P."/>
            <person name="Coleman S.J."/>
            <person name="Della Valle G."/>
            <person name="Fryc S."/>
            <person name="Guerin G."/>
            <person name="Hasegawa T."/>
            <person name="Hill E.W."/>
            <person name="Jurka J."/>
            <person name="Kiialainen A."/>
            <person name="Lindgren G."/>
            <person name="Liu J."/>
            <person name="Magnani E."/>
            <person name="Mickelson J.R."/>
            <person name="Murray J."/>
            <person name="Nergadze S.G."/>
            <person name="Onofrio R."/>
            <person name="Pedroni S."/>
            <person name="Piras M.F."/>
            <person name="Raudsepp T."/>
            <person name="Rocchi M."/>
            <person name="Roeed K.H."/>
            <person name="Ryder O.A."/>
            <person name="Searle S."/>
            <person name="Skow L."/>
            <person name="Swinburne J.E."/>
            <person name="Syvaenen A.C."/>
            <person name="Tozaki T."/>
            <person name="Valberg S.J."/>
            <person name="Vaudin M."/>
            <person name="White J.R."/>
            <person name="Zody M.C."/>
            <person name="Lander E.S."/>
            <person name="Lindblad-Toh K."/>
        </authorList>
    </citation>
    <scope>NUCLEOTIDE SEQUENCE [LARGE SCALE GENOMIC DNA]</scope>
    <source>
        <strain evidence="16 17">Thoroughbred</strain>
    </source>
</reference>
<protein>
    <recommendedName>
        <fullName evidence="11">T-lymphocyte activation antigen CD80</fullName>
    </recommendedName>
    <alternativeName>
        <fullName evidence="12">Activation B7-1 antigen</fullName>
    </alternativeName>
</protein>